<dbReference type="Proteomes" id="UP000327493">
    <property type="component" value="Chromosome 2"/>
</dbReference>
<evidence type="ECO:0000313" key="2">
    <source>
        <dbReference type="EMBL" id="KAA8594649.1"/>
    </source>
</evidence>
<sequence>MRVYNLLYLLLLLVAVAASACSNRPELGFSLHPTRSNTS</sequence>
<evidence type="ECO:0000313" key="3">
    <source>
        <dbReference type="Proteomes" id="UP000327493"/>
    </source>
</evidence>
<feature type="chain" id="PRO_5023908051" evidence="1">
    <location>
        <begin position="22"/>
        <end position="39"/>
    </location>
</feature>
<dbReference type="EMBL" id="VOFY01000002">
    <property type="protein sequence ID" value="KAA8594649.1"/>
    <property type="molecule type" value="Genomic_DNA"/>
</dbReference>
<evidence type="ECO:0000256" key="1">
    <source>
        <dbReference type="SAM" id="SignalP"/>
    </source>
</evidence>
<feature type="non-terminal residue" evidence="2">
    <location>
        <position position="39"/>
    </location>
</feature>
<keyword evidence="3" id="KW-1185">Reference proteome</keyword>
<dbReference type="AlphaFoldDB" id="A0A5J5DN48"/>
<comment type="caution">
    <text evidence="2">The sequence shown here is derived from an EMBL/GenBank/DDBJ whole genome shotgun (WGS) entry which is preliminary data.</text>
</comment>
<proteinExistence type="predicted"/>
<gene>
    <name evidence="2" type="ORF">FQN60_011784</name>
</gene>
<accession>A0A5J5DN48</accession>
<name>A0A5J5DN48_9PERO</name>
<keyword evidence="1" id="KW-0732">Signal</keyword>
<dbReference type="PROSITE" id="PS51257">
    <property type="entry name" value="PROKAR_LIPOPROTEIN"/>
    <property type="match status" value="1"/>
</dbReference>
<protein>
    <submittedName>
        <fullName evidence="2">Uncharacterized protein</fullName>
    </submittedName>
</protein>
<organism evidence="2 3">
    <name type="scientific">Etheostoma spectabile</name>
    <name type="common">orangethroat darter</name>
    <dbReference type="NCBI Taxonomy" id="54343"/>
    <lineage>
        <taxon>Eukaryota</taxon>
        <taxon>Metazoa</taxon>
        <taxon>Chordata</taxon>
        <taxon>Craniata</taxon>
        <taxon>Vertebrata</taxon>
        <taxon>Euteleostomi</taxon>
        <taxon>Actinopterygii</taxon>
        <taxon>Neopterygii</taxon>
        <taxon>Teleostei</taxon>
        <taxon>Neoteleostei</taxon>
        <taxon>Acanthomorphata</taxon>
        <taxon>Eupercaria</taxon>
        <taxon>Perciformes</taxon>
        <taxon>Percoidei</taxon>
        <taxon>Percidae</taxon>
        <taxon>Etheostomatinae</taxon>
        <taxon>Etheostoma</taxon>
    </lineage>
</organism>
<feature type="signal peptide" evidence="1">
    <location>
        <begin position="1"/>
        <end position="21"/>
    </location>
</feature>
<reference evidence="2 3" key="1">
    <citation type="submission" date="2019-08" db="EMBL/GenBank/DDBJ databases">
        <title>A chromosome-level genome assembly, high-density linkage maps, and genome scans reveal the genomic architecture of hybrid incompatibilities underlying speciation via character displacement in darters (Percidae: Etheostominae).</title>
        <authorList>
            <person name="Moran R.L."/>
            <person name="Catchen J.M."/>
            <person name="Fuller R.C."/>
        </authorList>
    </citation>
    <scope>NUCLEOTIDE SEQUENCE [LARGE SCALE GENOMIC DNA]</scope>
    <source>
        <strain evidence="2">EspeVRDwgs_2016</strain>
        <tissue evidence="2">Muscle</tissue>
    </source>
</reference>